<evidence type="ECO:0000313" key="1">
    <source>
        <dbReference type="EMBL" id="CUX48849.1"/>
    </source>
</evidence>
<name>A0A1S7R9M2_AGRTU</name>
<gene>
    <name evidence="1" type="ORF">AGR4C_Lc120137</name>
</gene>
<organism evidence="1 2">
    <name type="scientific">Agrobacterium tumefaciens str. Kerr 14</name>
    <dbReference type="NCBI Taxonomy" id="1183424"/>
    <lineage>
        <taxon>Bacteria</taxon>
        <taxon>Pseudomonadati</taxon>
        <taxon>Pseudomonadota</taxon>
        <taxon>Alphaproteobacteria</taxon>
        <taxon>Hyphomicrobiales</taxon>
        <taxon>Rhizobiaceae</taxon>
        <taxon>Rhizobium/Agrobacterium group</taxon>
        <taxon>Agrobacterium</taxon>
        <taxon>Agrobacterium tumefaciens complex</taxon>
    </lineage>
</organism>
<proteinExistence type="predicted"/>
<protein>
    <submittedName>
        <fullName evidence="1">Uncharacterized protein</fullName>
    </submittedName>
</protein>
<reference evidence="1 2" key="1">
    <citation type="submission" date="2016-01" db="EMBL/GenBank/DDBJ databases">
        <authorList>
            <person name="Oliw E.H."/>
        </authorList>
    </citation>
    <scope>NUCLEOTIDE SEQUENCE [LARGE SCALE GENOMIC DNA]</scope>
    <source>
        <strain evidence="1 2">Kerr 14</strain>
    </source>
</reference>
<dbReference type="AlphaFoldDB" id="A0A1S7R9M2"/>
<accession>A0A1S7R9M2</accession>
<dbReference type="EMBL" id="FBWC01000022">
    <property type="protein sequence ID" value="CUX48849.1"/>
    <property type="molecule type" value="Genomic_DNA"/>
</dbReference>
<sequence>MYPGETSNLRILFGPSFNLYTFVRELRDEGIEIIHCCSARPK</sequence>
<evidence type="ECO:0000313" key="2">
    <source>
        <dbReference type="Proteomes" id="UP000191897"/>
    </source>
</evidence>
<dbReference type="Proteomes" id="UP000191897">
    <property type="component" value="Unassembled WGS sequence"/>
</dbReference>